<proteinExistence type="predicted"/>
<dbReference type="RefSeq" id="WP_219875694.1">
    <property type="nucleotide sequence ID" value="NZ_JAHYXK010000001.1"/>
</dbReference>
<comment type="caution">
    <text evidence="2">The sequence shown here is derived from an EMBL/GenBank/DDBJ whole genome shotgun (WGS) entry which is preliminary data.</text>
</comment>
<keyword evidence="1" id="KW-0472">Membrane</keyword>
<reference evidence="2 3" key="1">
    <citation type="journal article" date="2016" name="Int. J. Syst. Evol. Microbiol.">
        <title>Pontibacter aydingkolensis sp. nov., isolated from soil of a salt lake.</title>
        <authorList>
            <person name="Osman G."/>
            <person name="Zhang T."/>
            <person name="Lou K."/>
            <person name="Gao Y."/>
            <person name="Chang W."/>
            <person name="Lin Q."/>
            <person name="Yang H.M."/>
            <person name="Huo X.D."/>
            <person name="Wang N."/>
        </authorList>
    </citation>
    <scope>NUCLEOTIDE SEQUENCE [LARGE SCALE GENOMIC DNA]</scope>
    <source>
        <strain evidence="2 3">KACC 19255</strain>
    </source>
</reference>
<dbReference type="Pfam" id="PF10825">
    <property type="entry name" value="DUF2752"/>
    <property type="match status" value="1"/>
</dbReference>
<evidence type="ECO:0000313" key="2">
    <source>
        <dbReference type="EMBL" id="MBW7465818.1"/>
    </source>
</evidence>
<accession>A0ABS7CPX1</accession>
<gene>
    <name evidence="2" type="ORF">K0O23_01970</name>
</gene>
<dbReference type="InterPro" id="IPR021215">
    <property type="entry name" value="DUF2752"/>
</dbReference>
<evidence type="ECO:0000256" key="1">
    <source>
        <dbReference type="SAM" id="Phobius"/>
    </source>
</evidence>
<sequence length="109" mass="12423">MKLNRYTAKFSYLAEAGLWLTGLTLLALMNPEGEHLFSFCPYSWILESGCIGCGIGHGISFLLKGNLQASWEAHSLAAPALLVLLWRCWQLLRWHFRHFNLLTLNKHHG</sequence>
<feature type="transmembrane region" description="Helical" evidence="1">
    <location>
        <begin position="12"/>
        <end position="30"/>
    </location>
</feature>
<feature type="transmembrane region" description="Helical" evidence="1">
    <location>
        <begin position="42"/>
        <end position="63"/>
    </location>
</feature>
<dbReference type="EMBL" id="JAHYXK010000001">
    <property type="protein sequence ID" value="MBW7465818.1"/>
    <property type="molecule type" value="Genomic_DNA"/>
</dbReference>
<dbReference type="Proteomes" id="UP000813018">
    <property type="component" value="Unassembled WGS sequence"/>
</dbReference>
<keyword evidence="1" id="KW-0812">Transmembrane</keyword>
<keyword evidence="3" id="KW-1185">Reference proteome</keyword>
<evidence type="ECO:0000313" key="3">
    <source>
        <dbReference type="Proteomes" id="UP000813018"/>
    </source>
</evidence>
<protein>
    <submittedName>
        <fullName evidence="2">DUF2752 domain-containing protein</fullName>
    </submittedName>
</protein>
<name>A0ABS7CPX1_9BACT</name>
<keyword evidence="1" id="KW-1133">Transmembrane helix</keyword>
<organism evidence="2 3">
    <name type="scientific">Pontibacter aydingkolensis</name>
    <dbReference type="NCBI Taxonomy" id="1911536"/>
    <lineage>
        <taxon>Bacteria</taxon>
        <taxon>Pseudomonadati</taxon>
        <taxon>Bacteroidota</taxon>
        <taxon>Cytophagia</taxon>
        <taxon>Cytophagales</taxon>
        <taxon>Hymenobacteraceae</taxon>
        <taxon>Pontibacter</taxon>
    </lineage>
</organism>